<keyword evidence="2" id="KW-0472">Membrane</keyword>
<feature type="transmembrane region" description="Helical" evidence="2">
    <location>
        <begin position="200"/>
        <end position="220"/>
    </location>
</feature>
<sequence length="262" mass="28444">MSANLKLRSIVRSLFYNDLPLGGTRLALMNLSTVFSSVAGGLCVKMWTQHHHFQKLLDQHLPPGVSAVLEYRDVRTTSIIFFAANQLLTMAVSHILIIMLQDIYKFIPSSILRRMRLPQGPVPISTVTLPLQAAAMLFSTVCLIVAGSFHAAFVFSRSGTVSVHQGSIEVPASTIQGTLDQLGLALLYRDVQYIRVSGELVLPALVFAVAANAVTLAAWYKCRRVPAPILTDSVADRAGSSEGGEGSKDEKDEKDAVLVRPV</sequence>
<name>A0AAD6VV51_9AGAR</name>
<dbReference type="AlphaFoldDB" id="A0AAD6VV51"/>
<feature type="region of interest" description="Disordered" evidence="1">
    <location>
        <begin position="235"/>
        <end position="262"/>
    </location>
</feature>
<protein>
    <submittedName>
        <fullName evidence="3">Uncharacterized protein</fullName>
    </submittedName>
</protein>
<reference evidence="3" key="1">
    <citation type="submission" date="2023-03" db="EMBL/GenBank/DDBJ databases">
        <title>Massive genome expansion in bonnet fungi (Mycena s.s.) driven by repeated elements and novel gene families across ecological guilds.</title>
        <authorList>
            <consortium name="Lawrence Berkeley National Laboratory"/>
            <person name="Harder C.B."/>
            <person name="Miyauchi S."/>
            <person name="Viragh M."/>
            <person name="Kuo A."/>
            <person name="Thoen E."/>
            <person name="Andreopoulos B."/>
            <person name="Lu D."/>
            <person name="Skrede I."/>
            <person name="Drula E."/>
            <person name="Henrissat B."/>
            <person name="Morin E."/>
            <person name="Kohler A."/>
            <person name="Barry K."/>
            <person name="LaButti K."/>
            <person name="Morin E."/>
            <person name="Salamov A."/>
            <person name="Lipzen A."/>
            <person name="Mereny Z."/>
            <person name="Hegedus B."/>
            <person name="Baldrian P."/>
            <person name="Stursova M."/>
            <person name="Weitz H."/>
            <person name="Taylor A."/>
            <person name="Grigoriev I.V."/>
            <person name="Nagy L.G."/>
            <person name="Martin F."/>
            <person name="Kauserud H."/>
        </authorList>
    </citation>
    <scope>NUCLEOTIDE SEQUENCE</scope>
    <source>
        <strain evidence="3">9144</strain>
    </source>
</reference>
<organism evidence="3 4">
    <name type="scientific">Mycena pura</name>
    <dbReference type="NCBI Taxonomy" id="153505"/>
    <lineage>
        <taxon>Eukaryota</taxon>
        <taxon>Fungi</taxon>
        <taxon>Dikarya</taxon>
        <taxon>Basidiomycota</taxon>
        <taxon>Agaricomycotina</taxon>
        <taxon>Agaricomycetes</taxon>
        <taxon>Agaricomycetidae</taxon>
        <taxon>Agaricales</taxon>
        <taxon>Marasmiineae</taxon>
        <taxon>Mycenaceae</taxon>
        <taxon>Mycena</taxon>
    </lineage>
</organism>
<keyword evidence="2" id="KW-1133">Transmembrane helix</keyword>
<gene>
    <name evidence="3" type="ORF">GGX14DRAFT_559504</name>
</gene>
<comment type="caution">
    <text evidence="3">The sequence shown here is derived from an EMBL/GenBank/DDBJ whole genome shotgun (WGS) entry which is preliminary data.</text>
</comment>
<keyword evidence="4" id="KW-1185">Reference proteome</keyword>
<evidence type="ECO:0000256" key="2">
    <source>
        <dbReference type="SAM" id="Phobius"/>
    </source>
</evidence>
<evidence type="ECO:0000256" key="1">
    <source>
        <dbReference type="SAM" id="MobiDB-lite"/>
    </source>
</evidence>
<evidence type="ECO:0000313" key="3">
    <source>
        <dbReference type="EMBL" id="KAJ7220713.1"/>
    </source>
</evidence>
<feature type="transmembrane region" description="Helical" evidence="2">
    <location>
        <begin position="121"/>
        <end position="146"/>
    </location>
</feature>
<feature type="transmembrane region" description="Helical" evidence="2">
    <location>
        <begin position="79"/>
        <end position="100"/>
    </location>
</feature>
<evidence type="ECO:0000313" key="4">
    <source>
        <dbReference type="Proteomes" id="UP001219525"/>
    </source>
</evidence>
<dbReference type="Proteomes" id="UP001219525">
    <property type="component" value="Unassembled WGS sequence"/>
</dbReference>
<feature type="compositionally biased region" description="Basic and acidic residues" evidence="1">
    <location>
        <begin position="245"/>
        <end position="262"/>
    </location>
</feature>
<proteinExistence type="predicted"/>
<dbReference type="EMBL" id="JARJCW010000009">
    <property type="protein sequence ID" value="KAJ7220713.1"/>
    <property type="molecule type" value="Genomic_DNA"/>
</dbReference>
<keyword evidence="2" id="KW-0812">Transmembrane</keyword>
<accession>A0AAD6VV51</accession>